<accession>A0A8T8SXP9</accession>
<protein>
    <submittedName>
        <fullName evidence="2">Uncharacterized protein</fullName>
    </submittedName>
</protein>
<comment type="caution">
    <text evidence="2">The sequence shown here is derived from an EMBL/GenBank/DDBJ whole genome shotgun (WGS) entry which is preliminary data.</text>
</comment>
<feature type="compositionally biased region" description="Pro residues" evidence="1">
    <location>
        <begin position="114"/>
        <end position="129"/>
    </location>
</feature>
<proteinExistence type="predicted"/>
<dbReference type="EMBL" id="LWDF02000279">
    <property type="protein sequence ID" value="KAE8250852.1"/>
    <property type="molecule type" value="Genomic_DNA"/>
</dbReference>
<reference evidence="2" key="2">
    <citation type="journal article" date="2019" name="IMA Fungus">
        <title>Genome sequencing and comparison of five Tilletia species to identify candidate genes for the detection of regulated species infecting wheat.</title>
        <authorList>
            <person name="Nguyen H.D.T."/>
            <person name="Sultana T."/>
            <person name="Kesanakurti P."/>
            <person name="Hambleton S."/>
        </authorList>
    </citation>
    <scope>NUCLEOTIDE SEQUENCE</scope>
    <source>
        <strain evidence="2">DAOMC 236416</strain>
    </source>
</reference>
<keyword evidence="3" id="KW-1185">Reference proteome</keyword>
<dbReference type="Proteomes" id="UP000077521">
    <property type="component" value="Unassembled WGS sequence"/>
</dbReference>
<sequence length="279" mass="30110">MDAAEHDLSRTLHKLNDTAQAAGYAPIWPVIVGRLTANLPILHPPAANLSELHPQAADLPVLHPQAPNLPVPIPQTPPTICPPAGQLFDCVSIPATSRLLAPTKTTMDVYVRPGPKPVPRQDPPSPPVAQPTSAHSAPSDAVGRKRSRKHKRCHMCGTDRSSGGWRGSVLGFVCPTLCGCCYGKEFRRLKKLQDQQTPCQDLSLRMVIAPPPAPLPRALTQTPATLVAFCLTATATHPLLAARGPRLHLSAFLRACHLPAPDQHRYDKDNARTEHCGEI</sequence>
<evidence type="ECO:0000313" key="3">
    <source>
        <dbReference type="Proteomes" id="UP000077521"/>
    </source>
</evidence>
<evidence type="ECO:0000256" key="1">
    <source>
        <dbReference type="SAM" id="MobiDB-lite"/>
    </source>
</evidence>
<gene>
    <name evidence="2" type="ORF">A4X13_0g4325</name>
</gene>
<reference evidence="2" key="1">
    <citation type="submission" date="2016-04" db="EMBL/GenBank/DDBJ databases">
        <authorList>
            <person name="Nguyen H.D."/>
            <person name="Samba Siva P."/>
            <person name="Cullis J."/>
            <person name="Levesque C.A."/>
            <person name="Hambleton S."/>
        </authorList>
    </citation>
    <scope>NUCLEOTIDE SEQUENCE</scope>
    <source>
        <strain evidence="2">DAOMC 236416</strain>
    </source>
</reference>
<organism evidence="2 3">
    <name type="scientific">Tilletia indica</name>
    <dbReference type="NCBI Taxonomy" id="43049"/>
    <lineage>
        <taxon>Eukaryota</taxon>
        <taxon>Fungi</taxon>
        <taxon>Dikarya</taxon>
        <taxon>Basidiomycota</taxon>
        <taxon>Ustilaginomycotina</taxon>
        <taxon>Exobasidiomycetes</taxon>
        <taxon>Tilletiales</taxon>
        <taxon>Tilletiaceae</taxon>
        <taxon>Tilletia</taxon>
    </lineage>
</organism>
<evidence type="ECO:0000313" key="2">
    <source>
        <dbReference type="EMBL" id="KAE8250852.1"/>
    </source>
</evidence>
<name>A0A8T8SXP9_9BASI</name>
<feature type="compositionally biased region" description="Basic residues" evidence="1">
    <location>
        <begin position="144"/>
        <end position="154"/>
    </location>
</feature>
<dbReference type="AlphaFoldDB" id="A0A8T8SXP9"/>
<feature type="region of interest" description="Disordered" evidence="1">
    <location>
        <begin position="106"/>
        <end position="157"/>
    </location>
</feature>